<evidence type="ECO:0000313" key="12">
    <source>
        <dbReference type="Proteomes" id="UP000358010"/>
    </source>
</evidence>
<keyword evidence="9" id="KW-0472">Membrane</keyword>
<evidence type="ECO:0000256" key="8">
    <source>
        <dbReference type="ARBA" id="ARBA00022967"/>
    </source>
</evidence>
<evidence type="ECO:0000259" key="10">
    <source>
        <dbReference type="PROSITE" id="PS50893"/>
    </source>
</evidence>
<dbReference type="PROSITE" id="PS50893">
    <property type="entry name" value="ABC_TRANSPORTER_2"/>
    <property type="match status" value="1"/>
</dbReference>
<dbReference type="CDD" id="cd03216">
    <property type="entry name" value="ABC_Carb_Monos_I"/>
    <property type="match status" value="1"/>
</dbReference>
<name>A0A485JAR2_ECOLX</name>
<dbReference type="GO" id="GO:0005886">
    <property type="term" value="C:plasma membrane"/>
    <property type="evidence" value="ECO:0007669"/>
    <property type="project" value="UniProtKB-SubCell"/>
</dbReference>
<evidence type="ECO:0000256" key="5">
    <source>
        <dbReference type="ARBA" id="ARBA00022737"/>
    </source>
</evidence>
<protein>
    <submittedName>
        <fullName evidence="11">Ybl121</fullName>
        <ecNumber evidence="11">3.6.3.17</ecNumber>
    </submittedName>
</protein>
<dbReference type="GO" id="GO:0005524">
    <property type="term" value="F:ATP binding"/>
    <property type="evidence" value="ECO:0007669"/>
    <property type="project" value="UniProtKB-KW"/>
</dbReference>
<reference evidence="11 12" key="1">
    <citation type="submission" date="2019-03" db="EMBL/GenBank/DDBJ databases">
        <authorList>
            <consortium name="Pathogen Informatics"/>
        </authorList>
    </citation>
    <scope>NUCLEOTIDE SEQUENCE [LARGE SCALE GENOMIC DNA]</scope>
    <source>
        <strain evidence="11 12">NCTC10974</strain>
    </source>
</reference>
<evidence type="ECO:0000256" key="3">
    <source>
        <dbReference type="ARBA" id="ARBA00022475"/>
    </source>
</evidence>
<evidence type="ECO:0000256" key="7">
    <source>
        <dbReference type="ARBA" id="ARBA00022840"/>
    </source>
</evidence>
<keyword evidence="2" id="KW-0813">Transport</keyword>
<evidence type="ECO:0000256" key="9">
    <source>
        <dbReference type="ARBA" id="ARBA00023136"/>
    </source>
</evidence>
<dbReference type="Pfam" id="PF00005">
    <property type="entry name" value="ABC_tran"/>
    <property type="match status" value="1"/>
</dbReference>
<feature type="domain" description="ABC transporter" evidence="10">
    <location>
        <begin position="6"/>
        <end position="205"/>
    </location>
</feature>
<dbReference type="FunFam" id="3.40.50.300:FF:000127">
    <property type="entry name" value="Ribose import ATP-binding protein RbsA"/>
    <property type="match status" value="1"/>
</dbReference>
<comment type="subcellular location">
    <subcellularLocation>
        <location evidence="1">Cell inner membrane</location>
        <topology evidence="1">Peripheral membrane protein</topology>
    </subcellularLocation>
</comment>
<proteinExistence type="predicted"/>
<evidence type="ECO:0000256" key="6">
    <source>
        <dbReference type="ARBA" id="ARBA00022741"/>
    </source>
</evidence>
<dbReference type="AlphaFoldDB" id="A0A485JAR2"/>
<dbReference type="EMBL" id="CAADJZ010000001">
    <property type="protein sequence ID" value="VFT67806.1"/>
    <property type="molecule type" value="Genomic_DNA"/>
</dbReference>
<dbReference type="Proteomes" id="UP000358010">
    <property type="component" value="Unassembled WGS sequence"/>
</dbReference>
<organism evidence="11 12">
    <name type="scientific">Escherichia coli</name>
    <dbReference type="NCBI Taxonomy" id="562"/>
    <lineage>
        <taxon>Bacteria</taxon>
        <taxon>Pseudomonadati</taxon>
        <taxon>Pseudomonadota</taxon>
        <taxon>Gammaproteobacteria</taxon>
        <taxon>Enterobacterales</taxon>
        <taxon>Enterobacteriaceae</taxon>
        <taxon>Escherichia</taxon>
    </lineage>
</organism>
<evidence type="ECO:0000313" key="11">
    <source>
        <dbReference type="EMBL" id="VFT67806.1"/>
    </source>
</evidence>
<dbReference type="PANTHER" id="PTHR43790">
    <property type="entry name" value="CARBOHYDRATE TRANSPORT ATP-BINDING PROTEIN MG119-RELATED"/>
    <property type="match status" value="1"/>
</dbReference>
<keyword evidence="5" id="KW-0677">Repeat</keyword>
<gene>
    <name evidence="11" type="primary">ybl121_1</name>
    <name evidence="11" type="ORF">NCTC10974_01263</name>
</gene>
<dbReference type="PANTHER" id="PTHR43790:SF3">
    <property type="entry name" value="D-ALLOSE IMPORT ATP-BINDING PROTEIN ALSA-RELATED"/>
    <property type="match status" value="1"/>
</dbReference>
<dbReference type="InterPro" id="IPR003439">
    <property type="entry name" value="ABC_transporter-like_ATP-bd"/>
</dbReference>
<dbReference type="SUPFAM" id="SSF52540">
    <property type="entry name" value="P-loop containing nucleoside triphosphate hydrolases"/>
    <property type="match status" value="1"/>
</dbReference>
<evidence type="ECO:0000256" key="4">
    <source>
        <dbReference type="ARBA" id="ARBA00022597"/>
    </source>
</evidence>
<keyword evidence="6" id="KW-0547">Nucleotide-binding</keyword>
<dbReference type="InterPro" id="IPR027417">
    <property type="entry name" value="P-loop_NTPase"/>
</dbReference>
<evidence type="ECO:0000256" key="1">
    <source>
        <dbReference type="ARBA" id="ARBA00004417"/>
    </source>
</evidence>
<dbReference type="Gene3D" id="3.40.50.300">
    <property type="entry name" value="P-loop containing nucleotide triphosphate hydrolases"/>
    <property type="match status" value="1"/>
</dbReference>
<accession>A0A485JAR2</accession>
<dbReference type="EC" id="3.6.3.17" evidence="11"/>
<dbReference type="GO" id="GO:0016887">
    <property type="term" value="F:ATP hydrolysis activity"/>
    <property type="evidence" value="ECO:0007669"/>
    <property type="project" value="InterPro"/>
</dbReference>
<sequence>MSETFLQMKHITKRFPGVLALNDVQFTLRRGEVHALLGENGAGKSTLMKILSGVYQPDEGEIIFEDKPVSFSDPLSAQNVGITIIHQEFNLFPELTVEENIFIGREFCKKNRWRLDEKQQRQATIEILQKLNLAIKPDTLVADLTVAQQQMVEIAKAISVNARILIMDEPTAALTETEIESLFRVTRLLKEQGTGIVYISHVWKSWR</sequence>
<keyword evidence="4" id="KW-0762">Sugar transport</keyword>
<keyword evidence="8" id="KW-1278">Translocase</keyword>
<keyword evidence="3" id="KW-1003">Cell membrane</keyword>
<evidence type="ECO:0000256" key="2">
    <source>
        <dbReference type="ARBA" id="ARBA00022448"/>
    </source>
</evidence>
<keyword evidence="11" id="KW-0378">Hydrolase</keyword>
<dbReference type="InterPro" id="IPR050107">
    <property type="entry name" value="ABC_carbohydrate_import_ATPase"/>
</dbReference>
<keyword evidence="7" id="KW-0067">ATP-binding</keyword>